<dbReference type="Pfam" id="PF00005">
    <property type="entry name" value="ABC_tran"/>
    <property type="match status" value="1"/>
</dbReference>
<dbReference type="InterPro" id="IPR003593">
    <property type="entry name" value="AAA+_ATPase"/>
</dbReference>
<reference evidence="5" key="1">
    <citation type="submission" date="2019-03" db="EMBL/GenBank/DDBJ databases">
        <authorList>
            <person name="Danneels B."/>
        </authorList>
    </citation>
    <scope>NUCLEOTIDE SEQUENCE</scope>
</reference>
<dbReference type="GO" id="GO:0015808">
    <property type="term" value="P:L-alanine transport"/>
    <property type="evidence" value="ECO:0007669"/>
    <property type="project" value="TreeGrafter"/>
</dbReference>
<dbReference type="Pfam" id="PF12399">
    <property type="entry name" value="BCA_ABC_TP_C"/>
    <property type="match status" value="1"/>
</dbReference>
<evidence type="ECO:0000256" key="2">
    <source>
        <dbReference type="ARBA" id="ARBA00022741"/>
    </source>
</evidence>
<dbReference type="InterPro" id="IPR051120">
    <property type="entry name" value="ABC_AA/LPS_Transport"/>
</dbReference>
<evidence type="ECO:0000256" key="3">
    <source>
        <dbReference type="ARBA" id="ARBA00022840"/>
    </source>
</evidence>
<dbReference type="SUPFAM" id="SSF52540">
    <property type="entry name" value="P-loop containing nucleoside triphosphate hydrolases"/>
    <property type="match status" value="1"/>
</dbReference>
<keyword evidence="2" id="KW-0547">Nucleotide-binding</keyword>
<proteinExistence type="predicted"/>
<feature type="domain" description="ABC transporter" evidence="4">
    <location>
        <begin position="5"/>
        <end position="236"/>
    </location>
</feature>
<dbReference type="GO" id="GO:1903806">
    <property type="term" value="P:L-isoleucine import across plasma membrane"/>
    <property type="evidence" value="ECO:0007669"/>
    <property type="project" value="TreeGrafter"/>
</dbReference>
<dbReference type="InterPro" id="IPR032823">
    <property type="entry name" value="BCA_ABC_TP_C"/>
</dbReference>
<dbReference type="GO" id="GO:0005524">
    <property type="term" value="F:ATP binding"/>
    <property type="evidence" value="ECO:0007669"/>
    <property type="project" value="UniProtKB-KW"/>
</dbReference>
<dbReference type="PROSITE" id="PS50893">
    <property type="entry name" value="ABC_TRANSPORTER_2"/>
    <property type="match status" value="1"/>
</dbReference>
<dbReference type="GO" id="GO:1903805">
    <property type="term" value="P:L-valine import across plasma membrane"/>
    <property type="evidence" value="ECO:0007669"/>
    <property type="project" value="TreeGrafter"/>
</dbReference>
<dbReference type="Gene3D" id="3.40.50.300">
    <property type="entry name" value="P-loop containing nucleotide triphosphate hydrolases"/>
    <property type="match status" value="1"/>
</dbReference>
<organism evidence="5">
    <name type="scientific">plant metagenome</name>
    <dbReference type="NCBI Taxonomy" id="1297885"/>
    <lineage>
        <taxon>unclassified sequences</taxon>
        <taxon>metagenomes</taxon>
        <taxon>organismal metagenomes</taxon>
    </lineage>
</organism>
<gene>
    <name evidence="5" type="ORF">AMP9_2130</name>
</gene>
<dbReference type="GO" id="GO:0015192">
    <property type="term" value="F:L-phenylalanine transmembrane transporter activity"/>
    <property type="evidence" value="ECO:0007669"/>
    <property type="project" value="TreeGrafter"/>
</dbReference>
<protein>
    <submittedName>
        <fullName evidence="5">Branched-chain amino acid transport ATP-binding protein LivG (TC 3.A.1.4.1)</fullName>
    </submittedName>
</protein>
<evidence type="ECO:0000259" key="4">
    <source>
        <dbReference type="PROSITE" id="PS50893"/>
    </source>
</evidence>
<dbReference type="InterPro" id="IPR027417">
    <property type="entry name" value="P-loop_NTPase"/>
</dbReference>
<keyword evidence="1" id="KW-0813">Transport</keyword>
<dbReference type="InterPro" id="IPR003439">
    <property type="entry name" value="ABC_transporter-like_ATP-bd"/>
</dbReference>
<dbReference type="PANTHER" id="PTHR45772:SF7">
    <property type="entry name" value="AMINO ACID ABC TRANSPORTER ATP-BINDING PROTEIN"/>
    <property type="match status" value="1"/>
</dbReference>
<dbReference type="AlphaFoldDB" id="A0A484NSU4"/>
<dbReference type="PANTHER" id="PTHR45772">
    <property type="entry name" value="CONSERVED COMPONENT OF ABC TRANSPORTER FOR NATURAL AMINO ACIDS-RELATED"/>
    <property type="match status" value="1"/>
</dbReference>
<dbReference type="SMART" id="SM00382">
    <property type="entry name" value="AAA"/>
    <property type="match status" value="1"/>
</dbReference>
<dbReference type="GO" id="GO:0015188">
    <property type="term" value="F:L-isoleucine transmembrane transporter activity"/>
    <property type="evidence" value="ECO:0007669"/>
    <property type="project" value="TreeGrafter"/>
</dbReference>
<sequence length="238" mass="25184">MAMLLAVRGLACRYVGIQALSGLDLELAAGEVLGLIGPNGSGKSTTLDLLAGVRPSPPAAVQLAGQPIGHLPAHRRARLGLRRTFQEPRLVAALTVRENLAAALPVGRGWPWRRTDGMSWLEACGLAHEAGRLAGELSFGARRRLELARALSPGPRLVLLDEPAAGLTEEEVGMLGETILRIRRAGVGVVLVDHVMRLVMAVSDRLAVLERGCKIAEGSPAAVSADPRVRRVYLGEGT</sequence>
<dbReference type="GO" id="GO:0016887">
    <property type="term" value="F:ATP hydrolysis activity"/>
    <property type="evidence" value="ECO:0007669"/>
    <property type="project" value="InterPro"/>
</dbReference>
<dbReference type="EMBL" id="CAADHY010000006">
    <property type="protein sequence ID" value="VFR16415.1"/>
    <property type="molecule type" value="Genomic_DNA"/>
</dbReference>
<name>A0A484NSU4_9ZZZZ</name>
<keyword evidence="3 5" id="KW-0067">ATP-binding</keyword>
<dbReference type="GO" id="GO:0005886">
    <property type="term" value="C:plasma membrane"/>
    <property type="evidence" value="ECO:0007669"/>
    <property type="project" value="TreeGrafter"/>
</dbReference>
<evidence type="ECO:0000313" key="5">
    <source>
        <dbReference type="EMBL" id="VFR16415.1"/>
    </source>
</evidence>
<dbReference type="GO" id="GO:0042941">
    <property type="term" value="P:D-alanine transmembrane transport"/>
    <property type="evidence" value="ECO:0007669"/>
    <property type="project" value="TreeGrafter"/>
</dbReference>
<accession>A0A484NSU4</accession>
<evidence type="ECO:0000256" key="1">
    <source>
        <dbReference type="ARBA" id="ARBA00022448"/>
    </source>
</evidence>
<dbReference type="GO" id="GO:0005304">
    <property type="term" value="F:L-valine transmembrane transporter activity"/>
    <property type="evidence" value="ECO:0007669"/>
    <property type="project" value="TreeGrafter"/>
</dbReference>